<dbReference type="HOGENOM" id="CLU_157758_0_2_9"/>
<evidence type="ECO:0000256" key="5">
    <source>
        <dbReference type="SAM" id="MobiDB-lite"/>
    </source>
</evidence>
<dbReference type="RefSeq" id="WP_035395587.1">
    <property type="nucleotide sequence ID" value="NZ_CP003923.1"/>
</dbReference>
<sequence>MNNKASKTNKNQVKKQNQASEQGYNAEFASETDVQEVKEQNAQSASKKNQQ</sequence>
<name>A0A060LRA2_9BACI</name>
<feature type="region of interest" description="Disordered" evidence="5">
    <location>
        <begin position="1"/>
        <end position="51"/>
    </location>
</feature>
<organism evidence="6 7">
    <name type="scientific">Shouchella lehensis G1</name>
    <dbReference type="NCBI Taxonomy" id="1246626"/>
    <lineage>
        <taxon>Bacteria</taxon>
        <taxon>Bacillati</taxon>
        <taxon>Bacillota</taxon>
        <taxon>Bacilli</taxon>
        <taxon>Bacillales</taxon>
        <taxon>Bacillaceae</taxon>
        <taxon>Shouchella</taxon>
    </lineage>
</organism>
<accession>A0A060LRA2</accession>
<keyword evidence="7" id="KW-1185">Reference proteome</keyword>
<evidence type="ECO:0000313" key="7">
    <source>
        <dbReference type="Proteomes" id="UP000027142"/>
    </source>
</evidence>
<reference evidence="6 7" key="1">
    <citation type="journal article" date="2014" name="Gene">
        <title>A comparative genomic analysis of the alkalitolerant soil bacterium Bacillus lehensis G1.</title>
        <authorList>
            <person name="Noor Y.M."/>
            <person name="Samsulrizal N.H."/>
            <person name="Jema'on N.A."/>
            <person name="Low K.O."/>
            <person name="Ramli A.N."/>
            <person name="Alias N.I."/>
            <person name="Damis S.I."/>
            <person name="Fuzi S.F."/>
            <person name="Isa M.N."/>
            <person name="Murad A.M."/>
            <person name="Raih M.F."/>
            <person name="Bakar F.D."/>
            <person name="Najimudin N."/>
            <person name="Mahadi N.M."/>
            <person name="Illias R.M."/>
        </authorList>
    </citation>
    <scope>NUCLEOTIDE SEQUENCE [LARGE SCALE GENOMIC DNA]</scope>
    <source>
        <strain evidence="6 7">G1</strain>
    </source>
</reference>
<dbReference type="GO" id="GO:0030435">
    <property type="term" value="P:sporulation resulting in formation of a cellular spore"/>
    <property type="evidence" value="ECO:0007669"/>
    <property type="project" value="UniProtKB-KW"/>
</dbReference>
<dbReference type="eggNOG" id="ENOG5030D29">
    <property type="taxonomic scope" value="Bacteria"/>
</dbReference>
<evidence type="ECO:0000256" key="2">
    <source>
        <dbReference type="ARBA" id="ARBA00014721"/>
    </source>
</evidence>
<dbReference type="Pfam" id="PF04259">
    <property type="entry name" value="SASP_gamma"/>
    <property type="match status" value="1"/>
</dbReference>
<gene>
    <name evidence="6" type="ORF">BleG1_1208</name>
</gene>
<protein>
    <recommendedName>
        <fullName evidence="2">Small, acid-soluble spore protein gamma-type</fullName>
    </recommendedName>
</protein>
<evidence type="ECO:0000256" key="4">
    <source>
        <dbReference type="ARBA" id="ARBA00022969"/>
    </source>
</evidence>
<evidence type="ECO:0000313" key="6">
    <source>
        <dbReference type="EMBL" id="AIC93811.1"/>
    </source>
</evidence>
<dbReference type="NCBIfam" id="TIGR01442">
    <property type="entry name" value="SASP_gamma"/>
    <property type="match status" value="1"/>
</dbReference>
<evidence type="ECO:0000256" key="3">
    <source>
        <dbReference type="ARBA" id="ARBA00022737"/>
    </source>
</evidence>
<dbReference type="PATRIC" id="fig|1246626.3.peg.1211"/>
<feature type="compositionally biased region" description="Polar residues" evidence="5">
    <location>
        <begin position="40"/>
        <end position="51"/>
    </location>
</feature>
<comment type="similarity">
    <text evidence="1">Belongs to the gamma-type SASP family.</text>
</comment>
<keyword evidence="4" id="KW-0749">Sporulation</keyword>
<keyword evidence="3" id="KW-0677">Repeat</keyword>
<dbReference type="OrthoDB" id="2939241at2"/>
<dbReference type="Proteomes" id="UP000027142">
    <property type="component" value="Chromosome"/>
</dbReference>
<dbReference type="KEGG" id="ble:BleG1_1208"/>
<proteinExistence type="inferred from homology"/>
<dbReference type="EMBL" id="CP003923">
    <property type="protein sequence ID" value="AIC93811.1"/>
    <property type="molecule type" value="Genomic_DNA"/>
</dbReference>
<feature type="compositionally biased region" description="Low complexity" evidence="5">
    <location>
        <begin position="9"/>
        <end position="18"/>
    </location>
</feature>
<evidence type="ECO:0000256" key="1">
    <source>
        <dbReference type="ARBA" id="ARBA00006710"/>
    </source>
</evidence>
<dbReference type="STRING" id="1246626.BleG1_1208"/>
<dbReference type="AlphaFoldDB" id="A0A060LRA2"/>
<dbReference type="InterPro" id="IPR006341">
    <property type="entry name" value="Spore_gamma"/>
</dbReference>